<organism evidence="5 6">
    <name type="scientific">Streptomyces chisholmiae</name>
    <dbReference type="NCBI Taxonomy" id="3075540"/>
    <lineage>
        <taxon>Bacteria</taxon>
        <taxon>Bacillati</taxon>
        <taxon>Actinomycetota</taxon>
        <taxon>Actinomycetes</taxon>
        <taxon>Kitasatosporales</taxon>
        <taxon>Streptomycetaceae</taxon>
        <taxon>Streptomyces</taxon>
    </lineage>
</organism>
<accession>A0ABU2JV27</accession>
<keyword evidence="1" id="KW-0805">Transcription regulation</keyword>
<keyword evidence="2" id="KW-0238">DNA-binding</keyword>
<dbReference type="SUPFAM" id="SSF46785">
    <property type="entry name" value="Winged helix' DNA-binding domain"/>
    <property type="match status" value="1"/>
</dbReference>
<evidence type="ECO:0000313" key="5">
    <source>
        <dbReference type="EMBL" id="MDT0268841.1"/>
    </source>
</evidence>
<dbReference type="Gene3D" id="1.10.10.10">
    <property type="entry name" value="Winged helix-like DNA-binding domain superfamily/Winged helix DNA-binding domain"/>
    <property type="match status" value="1"/>
</dbReference>
<keyword evidence="6" id="KW-1185">Reference proteome</keyword>
<dbReference type="Gene3D" id="3.30.70.920">
    <property type="match status" value="1"/>
</dbReference>
<feature type="domain" description="HTH asnC-type" evidence="4">
    <location>
        <begin position="3"/>
        <end position="63"/>
    </location>
</feature>
<dbReference type="EMBL" id="JAVREO010000013">
    <property type="protein sequence ID" value="MDT0268841.1"/>
    <property type="molecule type" value="Genomic_DNA"/>
</dbReference>
<keyword evidence="3" id="KW-0804">Transcription</keyword>
<evidence type="ECO:0000256" key="2">
    <source>
        <dbReference type="ARBA" id="ARBA00023125"/>
    </source>
</evidence>
<dbReference type="InterPro" id="IPR036390">
    <property type="entry name" value="WH_DNA-bd_sf"/>
</dbReference>
<proteinExistence type="predicted"/>
<gene>
    <name evidence="5" type="ORF">RM844_21365</name>
</gene>
<evidence type="ECO:0000256" key="1">
    <source>
        <dbReference type="ARBA" id="ARBA00023015"/>
    </source>
</evidence>
<evidence type="ECO:0000256" key="3">
    <source>
        <dbReference type="ARBA" id="ARBA00023163"/>
    </source>
</evidence>
<comment type="caution">
    <text evidence="5">The sequence shown here is derived from an EMBL/GenBank/DDBJ whole genome shotgun (WGS) entry which is preliminary data.</text>
</comment>
<protein>
    <submittedName>
        <fullName evidence="5">Lrp/AsnC family transcriptional regulator</fullName>
    </submittedName>
</protein>
<dbReference type="PANTHER" id="PTHR30154">
    <property type="entry name" value="LEUCINE-RESPONSIVE REGULATORY PROTEIN"/>
    <property type="match status" value="1"/>
</dbReference>
<dbReference type="InterPro" id="IPR011008">
    <property type="entry name" value="Dimeric_a/b-barrel"/>
</dbReference>
<dbReference type="SUPFAM" id="SSF54909">
    <property type="entry name" value="Dimeric alpha+beta barrel"/>
    <property type="match status" value="1"/>
</dbReference>
<dbReference type="PROSITE" id="PS50956">
    <property type="entry name" value="HTH_ASNC_2"/>
    <property type="match status" value="1"/>
</dbReference>
<reference evidence="6" key="1">
    <citation type="submission" date="2023-07" db="EMBL/GenBank/DDBJ databases">
        <title>30 novel species of actinomycetes from the DSMZ collection.</title>
        <authorList>
            <person name="Nouioui I."/>
        </authorList>
    </citation>
    <scope>NUCLEOTIDE SEQUENCE [LARGE SCALE GENOMIC DNA]</scope>
    <source>
        <strain evidence="6">DSM 44915</strain>
    </source>
</reference>
<evidence type="ECO:0000259" key="4">
    <source>
        <dbReference type="PROSITE" id="PS50956"/>
    </source>
</evidence>
<dbReference type="InterPro" id="IPR019888">
    <property type="entry name" value="Tscrpt_reg_AsnC-like"/>
</dbReference>
<dbReference type="PRINTS" id="PR00033">
    <property type="entry name" value="HTHASNC"/>
</dbReference>
<dbReference type="Proteomes" id="UP001183410">
    <property type="component" value="Unassembled WGS sequence"/>
</dbReference>
<dbReference type="SMART" id="SM00344">
    <property type="entry name" value="HTH_ASNC"/>
    <property type="match status" value="1"/>
</dbReference>
<sequence length="166" mass="18519">MDLDDIDRQIIAQLQGDGRRPFTQIANELGVSEGLVRYRVQRLTREKVMQVVGIADPLKIGFDLMVMVGIRVTPGMVREVADRVGKFPEASYVASIGGDLDLLLEVVCRDTAHFADLLNNRLHHIEGITSTQTFLILEIHKMAYGWGVPDAPAGERPRPHLPVPRE</sequence>
<dbReference type="Pfam" id="PF13404">
    <property type="entry name" value="HTH_AsnC-type"/>
    <property type="match status" value="1"/>
</dbReference>
<dbReference type="InterPro" id="IPR036388">
    <property type="entry name" value="WH-like_DNA-bd_sf"/>
</dbReference>
<dbReference type="InterPro" id="IPR000485">
    <property type="entry name" value="AsnC-type_HTH_dom"/>
</dbReference>
<name>A0ABU2JV27_9ACTN</name>
<evidence type="ECO:0000313" key="6">
    <source>
        <dbReference type="Proteomes" id="UP001183410"/>
    </source>
</evidence>
<dbReference type="Pfam" id="PF01037">
    <property type="entry name" value="AsnC_trans_reg"/>
    <property type="match status" value="1"/>
</dbReference>
<dbReference type="RefSeq" id="WP_311668929.1">
    <property type="nucleotide sequence ID" value="NZ_JAVREO010000013.1"/>
</dbReference>
<dbReference type="PANTHER" id="PTHR30154:SF34">
    <property type="entry name" value="TRANSCRIPTIONAL REGULATOR AZLB"/>
    <property type="match status" value="1"/>
</dbReference>
<dbReference type="InterPro" id="IPR019887">
    <property type="entry name" value="Tscrpt_reg_AsnC/Lrp_C"/>
</dbReference>